<comment type="similarity">
    <text evidence="2">Belongs to the NAD(P)-dependent epimerase/dehydratase family.</text>
</comment>
<evidence type="ECO:0000256" key="1">
    <source>
        <dbReference type="ARBA" id="ARBA00005125"/>
    </source>
</evidence>
<dbReference type="Gene3D" id="3.40.50.720">
    <property type="entry name" value="NAD(P)-binding Rossmann-like Domain"/>
    <property type="match status" value="1"/>
</dbReference>
<dbReference type="InterPro" id="IPR001509">
    <property type="entry name" value="Epimerase_deHydtase"/>
</dbReference>
<dbReference type="EMBL" id="RCZC01000005">
    <property type="protein sequence ID" value="TPG51637.1"/>
    <property type="molecule type" value="Genomic_DNA"/>
</dbReference>
<evidence type="ECO:0000313" key="5">
    <source>
        <dbReference type="Proteomes" id="UP000319931"/>
    </source>
</evidence>
<sequence>MTTTLVTGINGFTGRYMAKRLRDAGHAVHGLAREPDRAGCCEIGTLHACDLLDLDRLTAVMEEVRPDYILHLAGIAFIAHGDLEEMYRSNILGTRALLEASANASVPPRAVLVASSANVYGNASEGTLTESAPVHPANDYAITKVAVENLAAIYAPRLPVILARPFNYTGVGQSVDFLIPKIVSYIRKRAPLIELGNLDVARDFSDVRAVTHAYLRLLETPSAIGDVFNVCSGRAVSLRDVVALACKIAGHEIEVTVNPAFVRANEVKLLKGSRDKLERTIGPLSMPPLEETLQWMIEG</sequence>
<evidence type="ECO:0000256" key="2">
    <source>
        <dbReference type="ARBA" id="ARBA00007637"/>
    </source>
</evidence>
<dbReference type="Gene3D" id="3.90.25.10">
    <property type="entry name" value="UDP-galactose 4-epimerase, domain 1"/>
    <property type="match status" value="1"/>
</dbReference>
<dbReference type="AlphaFoldDB" id="A0A502FQ14"/>
<dbReference type="InterPro" id="IPR036291">
    <property type="entry name" value="NAD(P)-bd_dom_sf"/>
</dbReference>
<name>A0A502FQ14_9SPHN</name>
<evidence type="ECO:0000313" key="4">
    <source>
        <dbReference type="EMBL" id="TPG51637.1"/>
    </source>
</evidence>
<comment type="pathway">
    <text evidence="1">Bacterial outer membrane biogenesis; LPS O-antigen biosynthesis.</text>
</comment>
<proteinExistence type="inferred from homology"/>
<dbReference type="Pfam" id="PF01370">
    <property type="entry name" value="Epimerase"/>
    <property type="match status" value="1"/>
</dbReference>
<keyword evidence="5" id="KW-1185">Reference proteome</keyword>
<organism evidence="4 5">
    <name type="scientific">Sphingomonas glacialis</name>
    <dbReference type="NCBI Taxonomy" id="658225"/>
    <lineage>
        <taxon>Bacteria</taxon>
        <taxon>Pseudomonadati</taxon>
        <taxon>Pseudomonadota</taxon>
        <taxon>Alphaproteobacteria</taxon>
        <taxon>Sphingomonadales</taxon>
        <taxon>Sphingomonadaceae</taxon>
        <taxon>Sphingomonas</taxon>
    </lineage>
</organism>
<dbReference type="RefSeq" id="WP_140851402.1">
    <property type="nucleotide sequence ID" value="NZ_RCZC01000005.1"/>
</dbReference>
<gene>
    <name evidence="4" type="ORF">EAH76_16565</name>
</gene>
<dbReference type="Proteomes" id="UP000319931">
    <property type="component" value="Unassembled WGS sequence"/>
</dbReference>
<accession>A0A502FQ14</accession>
<dbReference type="OrthoDB" id="5295702at2"/>
<reference evidence="4 5" key="1">
    <citation type="journal article" date="2019" name="Environ. Microbiol.">
        <title>Species interactions and distinct microbial communities in high Arctic permafrost affected cryosols are associated with the CH4 and CO2 gas fluxes.</title>
        <authorList>
            <person name="Altshuler I."/>
            <person name="Hamel J."/>
            <person name="Turney S."/>
            <person name="Magnuson E."/>
            <person name="Levesque R."/>
            <person name="Greer C."/>
            <person name="Whyte L.G."/>
        </authorList>
    </citation>
    <scope>NUCLEOTIDE SEQUENCE [LARGE SCALE GENOMIC DNA]</scope>
    <source>
        <strain evidence="4 5">E6.1</strain>
    </source>
</reference>
<protein>
    <submittedName>
        <fullName evidence="4">NAD-dependent epimerase/dehydratase family protein</fullName>
    </submittedName>
</protein>
<comment type="caution">
    <text evidence="4">The sequence shown here is derived from an EMBL/GenBank/DDBJ whole genome shotgun (WGS) entry which is preliminary data.</text>
</comment>
<dbReference type="SUPFAM" id="SSF51735">
    <property type="entry name" value="NAD(P)-binding Rossmann-fold domains"/>
    <property type="match status" value="1"/>
</dbReference>
<feature type="domain" description="NAD-dependent epimerase/dehydratase" evidence="3">
    <location>
        <begin position="5"/>
        <end position="231"/>
    </location>
</feature>
<dbReference type="PANTHER" id="PTHR43000">
    <property type="entry name" value="DTDP-D-GLUCOSE 4,6-DEHYDRATASE-RELATED"/>
    <property type="match status" value="1"/>
</dbReference>
<evidence type="ECO:0000259" key="3">
    <source>
        <dbReference type="Pfam" id="PF01370"/>
    </source>
</evidence>